<organism evidence="2 3">
    <name type="scientific">Portunus trituberculatus</name>
    <name type="common">Swimming crab</name>
    <name type="synonym">Neptunus trituberculatus</name>
    <dbReference type="NCBI Taxonomy" id="210409"/>
    <lineage>
        <taxon>Eukaryota</taxon>
        <taxon>Metazoa</taxon>
        <taxon>Ecdysozoa</taxon>
        <taxon>Arthropoda</taxon>
        <taxon>Crustacea</taxon>
        <taxon>Multicrustacea</taxon>
        <taxon>Malacostraca</taxon>
        <taxon>Eumalacostraca</taxon>
        <taxon>Eucarida</taxon>
        <taxon>Decapoda</taxon>
        <taxon>Pleocyemata</taxon>
        <taxon>Brachyura</taxon>
        <taxon>Eubrachyura</taxon>
        <taxon>Portunoidea</taxon>
        <taxon>Portunidae</taxon>
        <taxon>Portuninae</taxon>
        <taxon>Portunus</taxon>
    </lineage>
</organism>
<accession>A0A5B7JES2</accession>
<keyword evidence="3" id="KW-1185">Reference proteome</keyword>
<dbReference type="EMBL" id="VSRR010101543">
    <property type="protein sequence ID" value="MPC95260.1"/>
    <property type="molecule type" value="Genomic_DNA"/>
</dbReference>
<sequence length="65" mass="7600">MVEGEEERENMVEEGEEKEGKGTWTQWVEYCRKPHGILREQDGKGESLFPSKRLSGTIARKEKYI</sequence>
<name>A0A5B7JES2_PORTR</name>
<feature type="region of interest" description="Disordered" evidence="1">
    <location>
        <begin position="1"/>
        <end position="20"/>
    </location>
</feature>
<gene>
    <name evidence="2" type="ORF">E2C01_090462</name>
</gene>
<reference evidence="2 3" key="1">
    <citation type="submission" date="2019-05" db="EMBL/GenBank/DDBJ databases">
        <title>Another draft genome of Portunus trituberculatus and its Hox gene families provides insights of decapod evolution.</title>
        <authorList>
            <person name="Jeong J.-H."/>
            <person name="Song I."/>
            <person name="Kim S."/>
            <person name="Choi T."/>
            <person name="Kim D."/>
            <person name="Ryu S."/>
            <person name="Kim W."/>
        </authorList>
    </citation>
    <scope>NUCLEOTIDE SEQUENCE [LARGE SCALE GENOMIC DNA]</scope>
    <source>
        <tissue evidence="2">Muscle</tissue>
    </source>
</reference>
<comment type="caution">
    <text evidence="2">The sequence shown here is derived from an EMBL/GenBank/DDBJ whole genome shotgun (WGS) entry which is preliminary data.</text>
</comment>
<protein>
    <submittedName>
        <fullName evidence="2">Uncharacterized protein</fullName>
    </submittedName>
</protein>
<dbReference type="AlphaFoldDB" id="A0A5B7JES2"/>
<feature type="compositionally biased region" description="Acidic residues" evidence="1">
    <location>
        <begin position="1"/>
        <end position="17"/>
    </location>
</feature>
<proteinExistence type="predicted"/>
<evidence type="ECO:0000313" key="2">
    <source>
        <dbReference type="EMBL" id="MPC95260.1"/>
    </source>
</evidence>
<dbReference type="Proteomes" id="UP000324222">
    <property type="component" value="Unassembled WGS sequence"/>
</dbReference>
<evidence type="ECO:0000256" key="1">
    <source>
        <dbReference type="SAM" id="MobiDB-lite"/>
    </source>
</evidence>
<evidence type="ECO:0000313" key="3">
    <source>
        <dbReference type="Proteomes" id="UP000324222"/>
    </source>
</evidence>